<proteinExistence type="predicted"/>
<organism evidence="2 3">
    <name type="scientific">Thermothielavioides terrestris</name>
    <dbReference type="NCBI Taxonomy" id="2587410"/>
    <lineage>
        <taxon>Eukaryota</taxon>
        <taxon>Fungi</taxon>
        <taxon>Dikarya</taxon>
        <taxon>Ascomycota</taxon>
        <taxon>Pezizomycotina</taxon>
        <taxon>Sordariomycetes</taxon>
        <taxon>Sordariomycetidae</taxon>
        <taxon>Sordariales</taxon>
        <taxon>Chaetomiaceae</taxon>
        <taxon>Thermothielavioides</taxon>
    </lineage>
</organism>
<evidence type="ECO:0000313" key="2">
    <source>
        <dbReference type="EMBL" id="SPQ25329.1"/>
    </source>
</evidence>
<feature type="signal peptide" evidence="1">
    <location>
        <begin position="1"/>
        <end position="18"/>
    </location>
</feature>
<keyword evidence="1" id="KW-0732">Signal</keyword>
<dbReference type="Proteomes" id="UP000289323">
    <property type="component" value="Unassembled WGS sequence"/>
</dbReference>
<feature type="chain" id="PRO_5019349505" evidence="1">
    <location>
        <begin position="19"/>
        <end position="156"/>
    </location>
</feature>
<name>A0A446BSB0_9PEZI</name>
<evidence type="ECO:0000313" key="3">
    <source>
        <dbReference type="Proteomes" id="UP000289323"/>
    </source>
</evidence>
<sequence length="156" mass="16758">MAEHQLLDLATFVPLLDAQLAASPAEPAGNPARWALVNAVIALALRAKMAPGAEAELSIYQRAFFRNATTVMSELILQEPCLLSAQALLVMAMFARATSDTRAFAMLVTNALRQLELLVAAQNQSPANGAFDIADRAQLMQAYAVASAFEELARQQ</sequence>
<dbReference type="EMBL" id="OUUZ01000015">
    <property type="protein sequence ID" value="SPQ25329.1"/>
    <property type="molecule type" value="Genomic_DNA"/>
</dbReference>
<reference evidence="2 3" key="1">
    <citation type="submission" date="2018-04" db="EMBL/GenBank/DDBJ databases">
        <authorList>
            <person name="Huttner S."/>
            <person name="Dainat J."/>
        </authorList>
    </citation>
    <scope>NUCLEOTIDE SEQUENCE [LARGE SCALE GENOMIC DNA]</scope>
</reference>
<gene>
    <name evidence="2" type="ORF">TT172_LOCUS7748</name>
</gene>
<accession>A0A446BSB0</accession>
<protein>
    <submittedName>
        <fullName evidence="2">Abfcf91c-1710-4f47-9765-0d85f47955c8</fullName>
    </submittedName>
</protein>
<dbReference type="AlphaFoldDB" id="A0A446BSB0"/>
<dbReference type="CDD" id="cd12148">
    <property type="entry name" value="fungal_TF_MHR"/>
    <property type="match status" value="1"/>
</dbReference>
<evidence type="ECO:0000256" key="1">
    <source>
        <dbReference type="SAM" id="SignalP"/>
    </source>
</evidence>